<dbReference type="Proteomes" id="UP000245699">
    <property type="component" value="Unassembled WGS sequence"/>
</dbReference>
<keyword evidence="12" id="KW-1185">Reference proteome</keyword>
<evidence type="ECO:0000256" key="9">
    <source>
        <dbReference type="RuleBase" id="RU361179"/>
    </source>
</evidence>
<dbReference type="NCBIfam" id="TIGR00068">
    <property type="entry name" value="glyox_I"/>
    <property type="match status" value="1"/>
</dbReference>
<dbReference type="Gene3D" id="3.10.180.10">
    <property type="entry name" value="2,3-Dihydroxybiphenyl 1,2-Dioxygenase, domain 1"/>
    <property type="match status" value="1"/>
</dbReference>
<dbReference type="UniPathway" id="UPA00619">
    <property type="reaction ID" value="UER00675"/>
</dbReference>
<dbReference type="PROSITE" id="PS00934">
    <property type="entry name" value="GLYOXALASE_I_1"/>
    <property type="match status" value="1"/>
</dbReference>
<comment type="catalytic activity">
    <reaction evidence="9">
        <text>(R)-S-lactoylglutathione = methylglyoxal + glutathione</text>
        <dbReference type="Rhea" id="RHEA:19069"/>
        <dbReference type="ChEBI" id="CHEBI:17158"/>
        <dbReference type="ChEBI" id="CHEBI:57474"/>
        <dbReference type="ChEBI" id="CHEBI:57925"/>
        <dbReference type="EC" id="4.4.1.5"/>
    </reaction>
</comment>
<feature type="binding site" evidence="8">
    <location>
        <position position="144"/>
    </location>
    <ligand>
        <name>Zn(2+)</name>
        <dbReference type="ChEBI" id="CHEBI:29105"/>
        <note>ligand shared between dimeric partners</note>
    </ligand>
</feature>
<dbReference type="GO" id="GO:0004462">
    <property type="term" value="F:lactoylglutathione lyase activity"/>
    <property type="evidence" value="ECO:0007669"/>
    <property type="project" value="UniProtKB-UniRule"/>
</dbReference>
<comment type="pathway">
    <text evidence="1 9">Secondary metabolite metabolism; methylglyoxal degradation; (R)-lactate from methylglyoxal: step 1/2.</text>
</comment>
<dbReference type="SUPFAM" id="SSF54593">
    <property type="entry name" value="Glyoxalase/Bleomycin resistance protein/Dihydroxybiphenyl dioxygenase"/>
    <property type="match status" value="1"/>
</dbReference>
<dbReference type="EC" id="4.4.1.5" evidence="3 9"/>
<dbReference type="GO" id="GO:0046872">
    <property type="term" value="F:metal ion binding"/>
    <property type="evidence" value="ECO:0007669"/>
    <property type="project" value="UniProtKB-UniRule"/>
</dbReference>
<proteinExistence type="inferred from homology"/>
<evidence type="ECO:0000259" key="10">
    <source>
        <dbReference type="PROSITE" id="PS51819"/>
    </source>
</evidence>
<feature type="binding site" evidence="8">
    <location>
        <position position="98"/>
    </location>
    <ligand>
        <name>Zn(2+)</name>
        <dbReference type="ChEBI" id="CHEBI:29105"/>
        <note>ligand shared between dimeric partners</note>
    </ligand>
</feature>
<name>A0A2T9YIN6_9FUNG</name>
<dbReference type="InterPro" id="IPR029068">
    <property type="entry name" value="Glyas_Bleomycin-R_OHBP_Dase"/>
</dbReference>
<dbReference type="OrthoDB" id="16820at2759"/>
<feature type="domain" description="VOC" evidence="10">
    <location>
        <begin position="8"/>
        <end position="148"/>
    </location>
</feature>
<evidence type="ECO:0000256" key="6">
    <source>
        <dbReference type="ARBA" id="ARBA00023239"/>
    </source>
</evidence>
<keyword evidence="6 9" id="KW-0456">Lyase</keyword>
<dbReference type="InterPro" id="IPR004361">
    <property type="entry name" value="Glyoxalase_1"/>
</dbReference>
<comment type="cofactor">
    <cofactor evidence="8">
        <name>Zn(2+)</name>
        <dbReference type="ChEBI" id="CHEBI:29105"/>
    </cofactor>
    <text evidence="8">Binds 1 zinc ion per subunit. In the homodimer, two zinc ions are bound between subunits.</text>
</comment>
<dbReference type="CDD" id="cd07233">
    <property type="entry name" value="GlxI_Zn"/>
    <property type="match status" value="1"/>
</dbReference>
<dbReference type="STRING" id="61424.A0A2T9YIN6"/>
<evidence type="ECO:0000256" key="7">
    <source>
        <dbReference type="PIRSR" id="PIRSR604361-1"/>
    </source>
</evidence>
<organism evidence="11 12">
    <name type="scientific">Furculomyces boomerangus</name>
    <dbReference type="NCBI Taxonomy" id="61424"/>
    <lineage>
        <taxon>Eukaryota</taxon>
        <taxon>Fungi</taxon>
        <taxon>Fungi incertae sedis</taxon>
        <taxon>Zoopagomycota</taxon>
        <taxon>Kickxellomycotina</taxon>
        <taxon>Harpellomycetes</taxon>
        <taxon>Harpellales</taxon>
        <taxon>Harpellaceae</taxon>
        <taxon>Furculomyces</taxon>
    </lineage>
</organism>
<dbReference type="InterPro" id="IPR037523">
    <property type="entry name" value="VOC_core"/>
</dbReference>
<protein>
    <recommendedName>
        <fullName evidence="3 9">Lactoylglutathione lyase</fullName>
        <ecNumber evidence="3 9">4.4.1.5</ecNumber>
    </recommendedName>
    <alternativeName>
        <fullName evidence="9">Glyoxalase I</fullName>
    </alternativeName>
</protein>
<dbReference type="PANTHER" id="PTHR10374:SF30">
    <property type="entry name" value="LACTOYLGLUTATHIONE LYASE"/>
    <property type="match status" value="1"/>
</dbReference>
<sequence length="148" mass="16888">MTDTTKYKFNHTMYRVKDGKASVDFYTNVLGMKLIDQHHSESAKFSLYFLGYEDESDASTPRLSRQGLLELTHNHGTESDPNFKGYSTGNGEDGGYGHIAITVDDLDAAVARFDQLNVKFMKRPEEGRMKHIAFIYDPDGYRIEILKH</sequence>
<evidence type="ECO:0000256" key="5">
    <source>
        <dbReference type="ARBA" id="ARBA00022833"/>
    </source>
</evidence>
<comment type="caution">
    <text evidence="11">The sequence shown here is derived from an EMBL/GenBank/DDBJ whole genome shotgun (WGS) entry which is preliminary data.</text>
</comment>
<accession>A0A2T9YIN6</accession>
<comment type="similarity">
    <text evidence="2 9">Belongs to the glyoxalase I family.</text>
</comment>
<feature type="binding site" evidence="8">
    <location>
        <position position="70"/>
    </location>
    <ligand>
        <name>Zn(2+)</name>
        <dbReference type="ChEBI" id="CHEBI:29105"/>
        <note>ligand shared between dimeric partners</note>
    </ligand>
</feature>
<evidence type="ECO:0000313" key="11">
    <source>
        <dbReference type="EMBL" id="PVU92175.1"/>
    </source>
</evidence>
<gene>
    <name evidence="11" type="ORF">BB559_003818</name>
</gene>
<dbReference type="EMBL" id="MBFT01000382">
    <property type="protein sequence ID" value="PVU92175.1"/>
    <property type="molecule type" value="Genomic_DNA"/>
</dbReference>
<evidence type="ECO:0000256" key="4">
    <source>
        <dbReference type="ARBA" id="ARBA00022723"/>
    </source>
</evidence>
<dbReference type="PANTHER" id="PTHR10374">
    <property type="entry name" value="LACTOYLGLUTATHIONE LYASE GLYOXALASE I"/>
    <property type="match status" value="1"/>
</dbReference>
<dbReference type="PROSITE" id="PS51819">
    <property type="entry name" value="VOC"/>
    <property type="match status" value="1"/>
</dbReference>
<dbReference type="AlphaFoldDB" id="A0A2T9YIN6"/>
<evidence type="ECO:0000313" key="12">
    <source>
        <dbReference type="Proteomes" id="UP000245699"/>
    </source>
</evidence>
<evidence type="ECO:0000256" key="8">
    <source>
        <dbReference type="PIRSR" id="PIRSR604361-3"/>
    </source>
</evidence>
<evidence type="ECO:0000256" key="3">
    <source>
        <dbReference type="ARBA" id="ARBA00012081"/>
    </source>
</evidence>
<keyword evidence="5 8" id="KW-0862">Zinc</keyword>
<comment type="function">
    <text evidence="9">Catalyzes the conversion of hemimercaptal, formed from methylglyoxal and glutathione, to S-lactoylglutathione.</text>
</comment>
<reference evidence="11 12" key="1">
    <citation type="journal article" date="2018" name="MBio">
        <title>Comparative Genomics Reveals the Core Gene Toolbox for the Fungus-Insect Symbiosis.</title>
        <authorList>
            <person name="Wang Y."/>
            <person name="Stata M."/>
            <person name="Wang W."/>
            <person name="Stajich J.E."/>
            <person name="White M.M."/>
            <person name="Moncalvo J.M."/>
        </authorList>
    </citation>
    <scope>NUCLEOTIDE SEQUENCE [LARGE SCALE GENOMIC DNA]</scope>
    <source>
        <strain evidence="11 12">AUS-77-4</strain>
    </source>
</reference>
<dbReference type="PROSITE" id="PS00935">
    <property type="entry name" value="GLYOXALASE_I_2"/>
    <property type="match status" value="1"/>
</dbReference>
<dbReference type="Pfam" id="PF00903">
    <property type="entry name" value="Glyoxalase"/>
    <property type="match status" value="1"/>
</dbReference>
<feature type="active site" description="Proton donor/acceptor" evidence="7">
    <location>
        <position position="144"/>
    </location>
</feature>
<dbReference type="InterPro" id="IPR004360">
    <property type="entry name" value="Glyas_Fos-R_dOase_dom"/>
</dbReference>
<keyword evidence="4 8" id="KW-0479">Metal-binding</keyword>
<dbReference type="InterPro" id="IPR018146">
    <property type="entry name" value="Glyoxalase_1_CS"/>
</dbReference>
<evidence type="ECO:0000256" key="1">
    <source>
        <dbReference type="ARBA" id="ARBA00005008"/>
    </source>
</evidence>
<evidence type="ECO:0000256" key="2">
    <source>
        <dbReference type="ARBA" id="ARBA00010363"/>
    </source>
</evidence>